<reference evidence="6 7" key="1">
    <citation type="journal article" date="2024" name="Int. J. Syst. Evol. Microbiol.">
        <title>Paenibacillus hexagrammi sp. nov., a novel bacterium isolated from the gut content of Hexagrammos agrammus.</title>
        <authorList>
            <person name="Jung H.K."/>
            <person name="Kim D.G."/>
            <person name="Zin H."/>
            <person name="Park J."/>
            <person name="Jung H."/>
            <person name="Kim Y.O."/>
            <person name="Kong H.J."/>
            <person name="Kim J.W."/>
            <person name="Kim Y.S."/>
        </authorList>
    </citation>
    <scope>NUCLEOTIDE SEQUENCE [LARGE SCALE GENOMIC DNA]</scope>
    <source>
        <strain evidence="6 7">YPD9-1</strain>
    </source>
</reference>
<dbReference type="HAMAP" id="MF_01107">
    <property type="entry name" value="ArgD_aminotrans_3"/>
    <property type="match status" value="1"/>
</dbReference>
<dbReference type="InterPro" id="IPR015422">
    <property type="entry name" value="PyrdxlP-dep_Trfase_small"/>
</dbReference>
<sequence>MNPQLQLQCNEELKMAKASILFTANRPEMILERGEGMYVWDTNGRQYLDFVGGWAVTCLGHSPAVLQEALSLQAATLVNTSPAFYNKPMLQFAKLLTDHSCYDKVFFASSGAEANESAVKLARKYGALKLGGAYEIVTTTNSFHGRTLAMMSATGKARWELLFAPKVPGFRHVPFNDLAAILDVVNSNTCAIMLELIQGEGGVHEADIEYVRQLRRFCDERGILLIFDEIQTGLGRTGKLFAYEHYGVEADIMTLAKGIGGGFPLSAMLTKTEFDLFEAGDQGGTYSGQPLAMAAGYAVVSEIIQSDLSTQAQEMGDYLLGKLQESASRHGLLHIRGKGLLLAFDLPFSKGAELVAACLQEGLLVNAPGPSTIRLMPALTVTTEEIDEMLSILFKVLSRMQ</sequence>
<gene>
    <name evidence="5" type="primary">argD</name>
    <name evidence="6" type="ORF">L0M14_07570</name>
</gene>
<evidence type="ECO:0000313" key="7">
    <source>
        <dbReference type="Proteomes" id="UP001649230"/>
    </source>
</evidence>
<comment type="pathway">
    <text evidence="5">Amino-acid biosynthesis; L-arginine biosynthesis; N(2)-acetyl-L-ornithine from L-glutamate: step 4/4.</text>
</comment>
<comment type="subunit">
    <text evidence="5">Homodimer.</text>
</comment>
<feature type="binding site" evidence="5">
    <location>
        <begin position="228"/>
        <end position="231"/>
    </location>
    <ligand>
        <name>pyridoxal 5'-phosphate</name>
        <dbReference type="ChEBI" id="CHEBI:597326"/>
    </ligand>
</feature>
<dbReference type="InterPro" id="IPR049704">
    <property type="entry name" value="Aminotrans_3_PPA_site"/>
</dbReference>
<feature type="binding site" evidence="5">
    <location>
        <begin position="111"/>
        <end position="112"/>
    </location>
    <ligand>
        <name>pyridoxal 5'-phosphate</name>
        <dbReference type="ChEBI" id="CHEBI:597326"/>
    </ligand>
</feature>
<dbReference type="InterPro" id="IPR015421">
    <property type="entry name" value="PyrdxlP-dep_Trfase_major"/>
</dbReference>
<evidence type="ECO:0000256" key="2">
    <source>
        <dbReference type="ARBA" id="ARBA00022605"/>
    </source>
</evidence>
<accession>A0ABY3SPC6</accession>
<dbReference type="PIRSF" id="PIRSF000521">
    <property type="entry name" value="Transaminase_4ab_Lys_Orn"/>
    <property type="match status" value="1"/>
</dbReference>
<dbReference type="CDD" id="cd00610">
    <property type="entry name" value="OAT_like"/>
    <property type="match status" value="1"/>
</dbReference>
<dbReference type="InterPro" id="IPR015424">
    <property type="entry name" value="PyrdxlP-dep_Trfase"/>
</dbReference>
<organism evidence="6 7">
    <name type="scientific">Paenibacillus hexagrammi</name>
    <dbReference type="NCBI Taxonomy" id="2908839"/>
    <lineage>
        <taxon>Bacteria</taxon>
        <taxon>Bacillati</taxon>
        <taxon>Bacillota</taxon>
        <taxon>Bacilli</taxon>
        <taxon>Bacillales</taxon>
        <taxon>Paenibacillaceae</taxon>
        <taxon>Paenibacillus</taxon>
    </lineage>
</organism>
<dbReference type="InterPro" id="IPR004636">
    <property type="entry name" value="AcOrn/SuccOrn_fam"/>
</dbReference>
<comment type="caution">
    <text evidence="5">Lacks conserved residue(s) required for the propagation of feature annotation.</text>
</comment>
<comment type="similarity">
    <text evidence="5">Belongs to the class-III pyridoxal-phosphate-dependent aminotransferase family. ArgD subfamily.</text>
</comment>
<dbReference type="RefSeq" id="WP_235121563.1">
    <property type="nucleotide sequence ID" value="NZ_CP090978.1"/>
</dbReference>
<keyword evidence="1 5" id="KW-0032">Aminotransferase</keyword>
<dbReference type="SUPFAM" id="SSF53383">
    <property type="entry name" value="PLP-dependent transferases"/>
    <property type="match status" value="1"/>
</dbReference>
<dbReference type="PANTHER" id="PTHR11986">
    <property type="entry name" value="AMINOTRANSFERASE CLASS III"/>
    <property type="match status" value="1"/>
</dbReference>
<comment type="miscellaneous">
    <text evidence="5">May also have succinyldiaminopimelate aminotransferase activity, thus carrying out the corresponding step in lysine biosynthesis.</text>
</comment>
<feature type="binding site" evidence="5">
    <location>
        <position position="285"/>
    </location>
    <ligand>
        <name>pyridoxal 5'-phosphate</name>
        <dbReference type="ChEBI" id="CHEBI:597326"/>
    </ligand>
</feature>
<keyword evidence="4 5" id="KW-0663">Pyridoxal phosphate</keyword>
<dbReference type="PROSITE" id="PS00600">
    <property type="entry name" value="AA_TRANSFER_CLASS_3"/>
    <property type="match status" value="1"/>
</dbReference>
<keyword evidence="3 5" id="KW-0808">Transferase</keyword>
<comment type="catalytic activity">
    <reaction evidence="5">
        <text>N(2)-acetyl-L-ornithine + 2-oxoglutarate = N-acetyl-L-glutamate 5-semialdehyde + L-glutamate</text>
        <dbReference type="Rhea" id="RHEA:18049"/>
        <dbReference type="ChEBI" id="CHEBI:16810"/>
        <dbReference type="ChEBI" id="CHEBI:29123"/>
        <dbReference type="ChEBI" id="CHEBI:29985"/>
        <dbReference type="ChEBI" id="CHEBI:57805"/>
        <dbReference type="EC" id="2.6.1.11"/>
    </reaction>
</comment>
<dbReference type="InterPro" id="IPR050103">
    <property type="entry name" value="Class-III_PLP-dep_AT"/>
</dbReference>
<feature type="binding site" evidence="5">
    <location>
        <position position="143"/>
    </location>
    <ligand>
        <name>pyridoxal 5'-phosphate</name>
        <dbReference type="ChEBI" id="CHEBI:597326"/>
    </ligand>
</feature>
<keyword evidence="5" id="KW-0963">Cytoplasm</keyword>
<dbReference type="Proteomes" id="UP001649230">
    <property type="component" value="Chromosome"/>
</dbReference>
<dbReference type="InterPro" id="IPR005814">
    <property type="entry name" value="Aminotrans_3"/>
</dbReference>
<feature type="binding site" evidence="5">
    <location>
        <position position="146"/>
    </location>
    <ligand>
        <name>N(2)-acetyl-L-ornithine</name>
        <dbReference type="ChEBI" id="CHEBI:57805"/>
    </ligand>
</feature>
<dbReference type="Gene3D" id="3.90.1150.10">
    <property type="entry name" value="Aspartate Aminotransferase, domain 1"/>
    <property type="match status" value="1"/>
</dbReference>
<dbReference type="GO" id="GO:0008483">
    <property type="term" value="F:transaminase activity"/>
    <property type="evidence" value="ECO:0007669"/>
    <property type="project" value="UniProtKB-KW"/>
</dbReference>
<keyword evidence="2 5" id="KW-0028">Amino-acid biosynthesis</keyword>
<dbReference type="Pfam" id="PF00202">
    <property type="entry name" value="Aminotran_3"/>
    <property type="match status" value="1"/>
</dbReference>
<evidence type="ECO:0000313" key="6">
    <source>
        <dbReference type="EMBL" id="UJF34990.1"/>
    </source>
</evidence>
<evidence type="ECO:0000256" key="4">
    <source>
        <dbReference type="ARBA" id="ARBA00022898"/>
    </source>
</evidence>
<evidence type="ECO:0000256" key="1">
    <source>
        <dbReference type="ARBA" id="ARBA00022576"/>
    </source>
</evidence>
<dbReference type="NCBIfam" id="TIGR00707">
    <property type="entry name" value="argD"/>
    <property type="match status" value="1"/>
</dbReference>
<dbReference type="EC" id="2.6.1.11" evidence="5"/>
<dbReference type="PANTHER" id="PTHR11986:SF79">
    <property type="entry name" value="ACETYLORNITHINE AMINOTRANSFERASE, MITOCHONDRIAL"/>
    <property type="match status" value="1"/>
</dbReference>
<keyword evidence="5" id="KW-0055">Arginine biosynthesis</keyword>
<evidence type="ECO:0000256" key="5">
    <source>
        <dbReference type="HAMAP-Rule" id="MF_01107"/>
    </source>
</evidence>
<keyword evidence="7" id="KW-1185">Reference proteome</keyword>
<name>A0ABY3SPC6_9BACL</name>
<proteinExistence type="inferred from homology"/>
<feature type="modified residue" description="N6-(pyridoxal phosphate)lysine" evidence="5">
    <location>
        <position position="257"/>
    </location>
</feature>
<dbReference type="NCBIfam" id="NF002325">
    <property type="entry name" value="PRK01278.1"/>
    <property type="match status" value="1"/>
</dbReference>
<evidence type="ECO:0000256" key="3">
    <source>
        <dbReference type="ARBA" id="ARBA00022679"/>
    </source>
</evidence>
<dbReference type="Gene3D" id="3.40.640.10">
    <property type="entry name" value="Type I PLP-dependent aspartate aminotransferase-like (Major domain)"/>
    <property type="match status" value="1"/>
</dbReference>
<comment type="subcellular location">
    <subcellularLocation>
        <location evidence="5">Cytoplasm</location>
    </subcellularLocation>
</comment>
<comment type="cofactor">
    <cofactor evidence="5">
        <name>pyridoxal 5'-phosphate</name>
        <dbReference type="ChEBI" id="CHEBI:597326"/>
    </cofactor>
    <text evidence="5">Binds 1 pyridoxal phosphate per subunit.</text>
</comment>
<protein>
    <recommendedName>
        <fullName evidence="5">Acetylornithine aminotransferase</fullName>
        <shortName evidence="5">ACOAT</shortName>
        <ecNumber evidence="5">2.6.1.11</ecNumber>
    </recommendedName>
</protein>
<dbReference type="EMBL" id="CP090978">
    <property type="protein sequence ID" value="UJF34990.1"/>
    <property type="molecule type" value="Genomic_DNA"/>
</dbReference>